<sequence>MDEKETKSLGVCHRLFNFIMKILTLQALRKATLGCPAGHVSSPALLSDAIHGKGGMKSDPMAQAKLESGKTNNTSKESDSSTSLGSLPQNDQAEDDKESTPTEGGGDAVKAEEEASAQPRAPKKMVSINDRVEDINKTMKKRKKSKSFDRSNSLENGEDELNPLKSILKVGSNRDENTEAYVNQNPS</sequence>
<dbReference type="AlphaFoldDB" id="A0AA87Z627"/>
<feature type="compositionally biased region" description="Polar residues" evidence="1">
    <location>
        <begin position="69"/>
        <end position="91"/>
    </location>
</feature>
<accession>A0AA87Z627</accession>
<name>A0AA87Z627_FICCA</name>
<gene>
    <name evidence="2" type="ORF">TIFTF001_000806</name>
</gene>
<organism evidence="2 3">
    <name type="scientific">Ficus carica</name>
    <name type="common">Common fig</name>
    <dbReference type="NCBI Taxonomy" id="3494"/>
    <lineage>
        <taxon>Eukaryota</taxon>
        <taxon>Viridiplantae</taxon>
        <taxon>Streptophyta</taxon>
        <taxon>Embryophyta</taxon>
        <taxon>Tracheophyta</taxon>
        <taxon>Spermatophyta</taxon>
        <taxon>Magnoliopsida</taxon>
        <taxon>eudicotyledons</taxon>
        <taxon>Gunneridae</taxon>
        <taxon>Pentapetalae</taxon>
        <taxon>rosids</taxon>
        <taxon>fabids</taxon>
        <taxon>Rosales</taxon>
        <taxon>Moraceae</taxon>
        <taxon>Ficeae</taxon>
        <taxon>Ficus</taxon>
    </lineage>
</organism>
<dbReference type="EMBL" id="BTGU01000001">
    <property type="protein sequence ID" value="GMN25110.1"/>
    <property type="molecule type" value="Genomic_DNA"/>
</dbReference>
<evidence type="ECO:0000313" key="2">
    <source>
        <dbReference type="EMBL" id="GMN25110.1"/>
    </source>
</evidence>
<dbReference type="Proteomes" id="UP001187192">
    <property type="component" value="Unassembled WGS sequence"/>
</dbReference>
<evidence type="ECO:0000256" key="1">
    <source>
        <dbReference type="SAM" id="MobiDB-lite"/>
    </source>
</evidence>
<feature type="region of interest" description="Disordered" evidence="1">
    <location>
        <begin position="51"/>
        <end position="187"/>
    </location>
</feature>
<comment type="caution">
    <text evidence="2">The sequence shown here is derived from an EMBL/GenBank/DDBJ whole genome shotgun (WGS) entry which is preliminary data.</text>
</comment>
<protein>
    <submittedName>
        <fullName evidence="2">Uncharacterized protein</fullName>
    </submittedName>
</protein>
<dbReference type="Gramene" id="FCD_00001157-RA">
    <property type="protein sequence ID" value="FCD_00001157-RA:cds"/>
    <property type="gene ID" value="FCD_00001157"/>
</dbReference>
<proteinExistence type="predicted"/>
<keyword evidence="3" id="KW-1185">Reference proteome</keyword>
<evidence type="ECO:0000313" key="3">
    <source>
        <dbReference type="Proteomes" id="UP001187192"/>
    </source>
</evidence>
<reference evidence="2" key="1">
    <citation type="submission" date="2023-07" db="EMBL/GenBank/DDBJ databases">
        <title>draft genome sequence of fig (Ficus carica).</title>
        <authorList>
            <person name="Takahashi T."/>
            <person name="Nishimura K."/>
        </authorList>
    </citation>
    <scope>NUCLEOTIDE SEQUENCE</scope>
</reference>